<evidence type="ECO:0000313" key="5">
    <source>
        <dbReference type="Proteomes" id="UP000429607"/>
    </source>
</evidence>
<dbReference type="EMBL" id="QXFT01002051">
    <property type="protein sequence ID" value="KAE9304868.1"/>
    <property type="molecule type" value="Genomic_DNA"/>
</dbReference>
<evidence type="ECO:0000313" key="4">
    <source>
        <dbReference type="EMBL" id="KAE9304868.1"/>
    </source>
</evidence>
<organism evidence="3 5">
    <name type="scientific">Phytophthora rubi</name>
    <dbReference type="NCBI Taxonomy" id="129364"/>
    <lineage>
        <taxon>Eukaryota</taxon>
        <taxon>Sar</taxon>
        <taxon>Stramenopiles</taxon>
        <taxon>Oomycota</taxon>
        <taxon>Peronosporomycetes</taxon>
        <taxon>Peronosporales</taxon>
        <taxon>Peronosporaceae</taxon>
        <taxon>Phytophthora</taxon>
    </lineage>
</organism>
<dbReference type="EMBL" id="QXFV01001028">
    <property type="protein sequence ID" value="KAE9017538.1"/>
    <property type="molecule type" value="Genomic_DNA"/>
</dbReference>
<comment type="caution">
    <text evidence="3">The sequence shown here is derived from an EMBL/GenBank/DDBJ whole genome shotgun (WGS) entry which is preliminary data.</text>
</comment>
<evidence type="ECO:0000313" key="6">
    <source>
        <dbReference type="Proteomes" id="UP000434957"/>
    </source>
</evidence>
<keyword evidence="6" id="KW-1185">Reference proteome</keyword>
<accession>A0A6A3LHM0</accession>
<evidence type="ECO:0000313" key="3">
    <source>
        <dbReference type="EMBL" id="KAE9017538.1"/>
    </source>
</evidence>
<feature type="compositionally biased region" description="Polar residues" evidence="1">
    <location>
        <begin position="10"/>
        <end position="28"/>
    </location>
</feature>
<sequence>MYDRGEDVTGNPQQQQQHRGNPFNNAHFFQQGGRTFHFNFGG</sequence>
<evidence type="ECO:0000256" key="1">
    <source>
        <dbReference type="SAM" id="MobiDB-lite"/>
    </source>
</evidence>
<evidence type="ECO:0000313" key="2">
    <source>
        <dbReference type="EMBL" id="KAE9012173.1"/>
    </source>
</evidence>
<dbReference type="EMBL" id="QXFU01001052">
    <property type="protein sequence ID" value="KAE9012173.1"/>
    <property type="molecule type" value="Genomic_DNA"/>
</dbReference>
<evidence type="ECO:0000313" key="7">
    <source>
        <dbReference type="Proteomes" id="UP000435112"/>
    </source>
</evidence>
<dbReference type="Proteomes" id="UP000429607">
    <property type="component" value="Unassembled WGS sequence"/>
</dbReference>
<reference evidence="5 7" key="1">
    <citation type="submission" date="2018-09" db="EMBL/GenBank/DDBJ databases">
        <title>Genomic investigation of the strawberry pathogen Phytophthora fragariae indicates pathogenicity is determined by transcriptional variation in three key races.</title>
        <authorList>
            <person name="Adams T.M."/>
            <person name="Armitage A.D."/>
            <person name="Sobczyk M.K."/>
            <person name="Bates H.J."/>
            <person name="Dunwell J.M."/>
            <person name="Nellist C.F."/>
            <person name="Harrison R.J."/>
        </authorList>
    </citation>
    <scope>NUCLEOTIDE SEQUENCE [LARGE SCALE GENOMIC DNA]</scope>
    <source>
        <strain evidence="3 5">SCRP249</strain>
        <strain evidence="2 7">SCRP324</strain>
        <strain evidence="4 6">SCRP333</strain>
    </source>
</reference>
<name>A0A6A3LHM0_9STRA</name>
<dbReference type="AlphaFoldDB" id="A0A6A3LHM0"/>
<feature type="region of interest" description="Disordered" evidence="1">
    <location>
        <begin position="1"/>
        <end position="29"/>
    </location>
</feature>
<dbReference type="Proteomes" id="UP000435112">
    <property type="component" value="Unassembled WGS sequence"/>
</dbReference>
<proteinExistence type="predicted"/>
<gene>
    <name evidence="3" type="ORF">PR001_g14375</name>
    <name evidence="2" type="ORF">PR002_g14881</name>
    <name evidence="4" type="ORF">PR003_g21647</name>
</gene>
<protein>
    <submittedName>
        <fullName evidence="3">Uncharacterized protein</fullName>
    </submittedName>
</protein>
<dbReference type="Proteomes" id="UP000434957">
    <property type="component" value="Unassembled WGS sequence"/>
</dbReference>
<dbReference type="OrthoDB" id="10250354at2759"/>